<evidence type="ECO:0000256" key="6">
    <source>
        <dbReference type="RuleBase" id="RU003477"/>
    </source>
</evidence>
<dbReference type="KEGG" id="xba:C7S18_16080"/>
<keyword evidence="5" id="KW-0699">rRNA-binding</keyword>
<dbReference type="PROSITE" id="PS01108">
    <property type="entry name" value="RIBOSOMAL_L24"/>
    <property type="match status" value="1"/>
</dbReference>
<dbReference type="SMART" id="SM00739">
    <property type="entry name" value="KOW"/>
    <property type="match status" value="1"/>
</dbReference>
<dbReference type="RefSeq" id="WP_106892535.1">
    <property type="nucleotide sequence ID" value="NZ_CP027860.1"/>
</dbReference>
<accession>A0A2P1PUV6</accession>
<dbReference type="Proteomes" id="UP000241074">
    <property type="component" value="Chromosome"/>
</dbReference>
<evidence type="ECO:0000256" key="1">
    <source>
        <dbReference type="ARBA" id="ARBA00010618"/>
    </source>
</evidence>
<evidence type="ECO:0000256" key="2">
    <source>
        <dbReference type="ARBA" id="ARBA00022980"/>
    </source>
</evidence>
<keyword evidence="3 5" id="KW-0687">Ribonucleoprotein</keyword>
<reference evidence="8 9" key="1">
    <citation type="submission" date="2018-03" db="EMBL/GenBank/DDBJ databases">
        <title>Ahniella affigens gen. nov., sp. nov., a gammaproteobacterium isolated from sandy soil near a stream.</title>
        <authorList>
            <person name="Ko Y."/>
            <person name="Kim J.-H."/>
        </authorList>
    </citation>
    <scope>NUCLEOTIDE SEQUENCE [LARGE SCALE GENOMIC DNA]</scope>
    <source>
        <strain evidence="8 9">D13</strain>
    </source>
</reference>
<protein>
    <recommendedName>
        <fullName evidence="4 5">Large ribosomal subunit protein uL24</fullName>
    </recommendedName>
</protein>
<sequence>MKRIRKGDQVVVIAGSAKGQKGEVIRVDGENVFVQGIKLVKRHTKPNPQANQPGGIIEREAPIHQSNVQMLNSATGKGERISIKTKTNSEGKQVRVRAFRKSGEMIDV</sequence>
<dbReference type="InterPro" id="IPR005825">
    <property type="entry name" value="Ribosomal_uL24_CS"/>
</dbReference>
<dbReference type="EMBL" id="CP027860">
    <property type="protein sequence ID" value="AVP98614.1"/>
    <property type="molecule type" value="Genomic_DNA"/>
</dbReference>
<evidence type="ECO:0000313" key="8">
    <source>
        <dbReference type="EMBL" id="AVP98614.1"/>
    </source>
</evidence>
<dbReference type="InterPro" id="IPR003256">
    <property type="entry name" value="Ribosomal_uL24"/>
</dbReference>
<evidence type="ECO:0000256" key="3">
    <source>
        <dbReference type="ARBA" id="ARBA00023274"/>
    </source>
</evidence>
<reference evidence="8 9" key="2">
    <citation type="submission" date="2018-03" db="EMBL/GenBank/DDBJ databases">
        <authorList>
            <person name="Keele B.F."/>
        </authorList>
    </citation>
    <scope>NUCLEOTIDE SEQUENCE [LARGE SCALE GENOMIC DNA]</scope>
    <source>
        <strain evidence="8 9">D13</strain>
    </source>
</reference>
<keyword evidence="2 5" id="KW-0689">Ribosomal protein</keyword>
<dbReference type="PANTHER" id="PTHR12903">
    <property type="entry name" value="MITOCHONDRIAL RIBOSOMAL PROTEIN L24"/>
    <property type="match status" value="1"/>
</dbReference>
<dbReference type="CDD" id="cd06089">
    <property type="entry name" value="KOW_RPL26"/>
    <property type="match status" value="1"/>
</dbReference>
<dbReference type="InterPro" id="IPR005824">
    <property type="entry name" value="KOW"/>
</dbReference>
<dbReference type="Gene3D" id="2.30.30.30">
    <property type="match status" value="1"/>
</dbReference>
<proteinExistence type="inferred from homology"/>
<dbReference type="InterPro" id="IPR014722">
    <property type="entry name" value="Rib_uL2_dom2"/>
</dbReference>
<dbReference type="InterPro" id="IPR008991">
    <property type="entry name" value="Translation_prot_SH3-like_sf"/>
</dbReference>
<dbReference type="GO" id="GO:0005840">
    <property type="term" value="C:ribosome"/>
    <property type="evidence" value="ECO:0007669"/>
    <property type="project" value="UniProtKB-KW"/>
</dbReference>
<dbReference type="GO" id="GO:0003735">
    <property type="term" value="F:structural constituent of ribosome"/>
    <property type="evidence" value="ECO:0007669"/>
    <property type="project" value="InterPro"/>
</dbReference>
<comment type="similarity">
    <text evidence="1 5 6">Belongs to the universal ribosomal protein uL24 family.</text>
</comment>
<keyword evidence="5" id="KW-0694">RNA-binding</keyword>
<comment type="subunit">
    <text evidence="5">Part of the 50S ribosomal subunit.</text>
</comment>
<dbReference type="SUPFAM" id="SSF50104">
    <property type="entry name" value="Translation proteins SH3-like domain"/>
    <property type="match status" value="1"/>
</dbReference>
<dbReference type="GO" id="GO:0006412">
    <property type="term" value="P:translation"/>
    <property type="evidence" value="ECO:0007669"/>
    <property type="project" value="UniProtKB-UniRule"/>
</dbReference>
<dbReference type="GO" id="GO:1990904">
    <property type="term" value="C:ribonucleoprotein complex"/>
    <property type="evidence" value="ECO:0007669"/>
    <property type="project" value="UniProtKB-KW"/>
</dbReference>
<dbReference type="OrthoDB" id="9807419at2"/>
<organism evidence="8 9">
    <name type="scientific">Ahniella affigens</name>
    <dbReference type="NCBI Taxonomy" id="2021234"/>
    <lineage>
        <taxon>Bacteria</taxon>
        <taxon>Pseudomonadati</taxon>
        <taxon>Pseudomonadota</taxon>
        <taxon>Gammaproteobacteria</taxon>
        <taxon>Lysobacterales</taxon>
        <taxon>Rhodanobacteraceae</taxon>
        <taxon>Ahniella</taxon>
    </lineage>
</organism>
<comment type="function">
    <text evidence="5">One of the proteins that surrounds the polypeptide exit tunnel on the outside of the subunit.</text>
</comment>
<evidence type="ECO:0000256" key="4">
    <source>
        <dbReference type="ARBA" id="ARBA00035206"/>
    </source>
</evidence>
<dbReference type="AlphaFoldDB" id="A0A2P1PUV6"/>
<gene>
    <name evidence="5" type="primary">rplX</name>
    <name evidence="8" type="ORF">C7S18_16080</name>
</gene>
<evidence type="ECO:0000313" key="9">
    <source>
        <dbReference type="Proteomes" id="UP000241074"/>
    </source>
</evidence>
<dbReference type="GO" id="GO:0019843">
    <property type="term" value="F:rRNA binding"/>
    <property type="evidence" value="ECO:0007669"/>
    <property type="project" value="UniProtKB-UniRule"/>
</dbReference>
<dbReference type="InterPro" id="IPR057264">
    <property type="entry name" value="Ribosomal_uL24_C"/>
</dbReference>
<evidence type="ECO:0000259" key="7">
    <source>
        <dbReference type="SMART" id="SM00739"/>
    </source>
</evidence>
<dbReference type="HAMAP" id="MF_01326_B">
    <property type="entry name" value="Ribosomal_uL24_B"/>
    <property type="match status" value="1"/>
</dbReference>
<keyword evidence="9" id="KW-1185">Reference proteome</keyword>
<dbReference type="Pfam" id="PF17136">
    <property type="entry name" value="ribosomal_L24"/>
    <property type="match status" value="1"/>
</dbReference>
<dbReference type="NCBIfam" id="TIGR01079">
    <property type="entry name" value="rplX_bact"/>
    <property type="match status" value="1"/>
</dbReference>
<comment type="function">
    <text evidence="5">One of two assembly initiator proteins, it binds directly to the 5'-end of the 23S rRNA, where it nucleates assembly of the 50S subunit.</text>
</comment>
<feature type="domain" description="KOW" evidence="7">
    <location>
        <begin position="3"/>
        <end position="30"/>
    </location>
</feature>
<dbReference type="Pfam" id="PF00467">
    <property type="entry name" value="KOW"/>
    <property type="match status" value="1"/>
</dbReference>
<dbReference type="InterPro" id="IPR041988">
    <property type="entry name" value="Ribosomal_uL24_KOW"/>
</dbReference>
<evidence type="ECO:0000256" key="5">
    <source>
        <dbReference type="HAMAP-Rule" id="MF_01326"/>
    </source>
</evidence>
<name>A0A2P1PUV6_9GAMM</name>